<comment type="similarity">
    <text evidence="2 9">Belongs to the sulfotransferase 2 family.</text>
</comment>
<evidence type="ECO:0000256" key="7">
    <source>
        <dbReference type="ARBA" id="ARBA00023136"/>
    </source>
</evidence>
<evidence type="ECO:0000256" key="4">
    <source>
        <dbReference type="ARBA" id="ARBA00022692"/>
    </source>
</evidence>
<feature type="non-terminal residue" evidence="11">
    <location>
        <position position="384"/>
    </location>
</feature>
<proteinExistence type="inferred from homology"/>
<keyword evidence="8 9" id="KW-0325">Glycoprotein</keyword>
<feature type="region of interest" description="Disordered" evidence="10">
    <location>
        <begin position="1"/>
        <end position="23"/>
    </location>
</feature>
<dbReference type="EMBL" id="CP111016">
    <property type="protein sequence ID" value="WAR05506.1"/>
    <property type="molecule type" value="Genomic_DNA"/>
</dbReference>
<dbReference type="InterPro" id="IPR018011">
    <property type="entry name" value="Carb_sulfotrans_8-10"/>
</dbReference>
<evidence type="ECO:0000256" key="1">
    <source>
        <dbReference type="ARBA" id="ARBA00004323"/>
    </source>
</evidence>
<dbReference type="Pfam" id="PF03567">
    <property type="entry name" value="Sulfotransfer_2"/>
    <property type="match status" value="1"/>
</dbReference>
<evidence type="ECO:0000256" key="9">
    <source>
        <dbReference type="RuleBase" id="RU364020"/>
    </source>
</evidence>
<keyword evidence="4" id="KW-0812">Transmembrane</keyword>
<accession>A0ABY7EA51</accession>
<keyword evidence="6 9" id="KW-0333">Golgi apparatus</keyword>
<evidence type="ECO:0000256" key="3">
    <source>
        <dbReference type="ARBA" id="ARBA00022679"/>
    </source>
</evidence>
<keyword evidence="3 9" id="KW-0808">Transferase</keyword>
<sequence length="384" mass="45322">AKEQQEPNRTEQVVLQNPKPHKPDGFTLAKHVRDQCGPTADKYPAEANEQFWIGRMHVIPAQKSMYCPVEKVGTTFWRRFIYQVLHPRKYRHPFQVPIGTALMADYPKPQKGATRKDISDLFKFMFVRNPYHRVLSAFVDKVFVPNPLFWRRFGKPSIQMFRVNDSRECFHDPTFAEFVQFVTWSEKNKKMIDPHFLMSTEMCLPCASNFTFIGKMESFKDDSLVIFERFNLSSLATSMEKQMKTYAAEDAISDSISSPFAWKKSIVSCMAWYDALHRIWRKLQLRGLIEFDIKMPLNEKQAEKVTRAEMIKLANEAWKKSNPMKLKEQKTIAFNQFYMSVPLRALNELKDVFARDFYLFDYDKEPPEIFDRKREYISVDYALK</sequence>
<dbReference type="Proteomes" id="UP001164746">
    <property type="component" value="Chromosome 5"/>
</dbReference>
<evidence type="ECO:0000256" key="10">
    <source>
        <dbReference type="SAM" id="MobiDB-lite"/>
    </source>
</evidence>
<evidence type="ECO:0000256" key="6">
    <source>
        <dbReference type="ARBA" id="ARBA00023034"/>
    </source>
</evidence>
<evidence type="ECO:0000256" key="5">
    <source>
        <dbReference type="ARBA" id="ARBA00022989"/>
    </source>
</evidence>
<keyword evidence="7" id="KW-0472">Membrane</keyword>
<keyword evidence="12" id="KW-1185">Reference proteome</keyword>
<dbReference type="PANTHER" id="PTHR12137">
    <property type="entry name" value="CARBOHYDRATE SULFOTRANSFERASE"/>
    <property type="match status" value="1"/>
</dbReference>
<evidence type="ECO:0000256" key="8">
    <source>
        <dbReference type="ARBA" id="ARBA00023180"/>
    </source>
</evidence>
<comment type="subcellular location">
    <subcellularLocation>
        <location evidence="1 9">Golgi apparatus membrane</location>
        <topology evidence="1 9">Single-pass type II membrane protein</topology>
    </subcellularLocation>
</comment>
<reference evidence="11" key="1">
    <citation type="submission" date="2022-11" db="EMBL/GenBank/DDBJ databases">
        <title>Centuries of genome instability and evolution in soft-shell clam transmissible cancer (bioRxiv).</title>
        <authorList>
            <person name="Hart S.F.M."/>
            <person name="Yonemitsu M.A."/>
            <person name="Giersch R.M."/>
            <person name="Beal B.F."/>
            <person name="Arriagada G."/>
            <person name="Davis B.W."/>
            <person name="Ostrander E.A."/>
            <person name="Goff S.P."/>
            <person name="Metzger M.J."/>
        </authorList>
    </citation>
    <scope>NUCLEOTIDE SEQUENCE</scope>
    <source>
        <strain evidence="11">MELC-2E11</strain>
        <tissue evidence="11">Siphon/mantle</tissue>
    </source>
</reference>
<name>A0ABY7EA51_MYAAR</name>
<dbReference type="PANTHER" id="PTHR12137:SF54">
    <property type="entry name" value="CARBOHYDRATE SULFOTRANSFERASE"/>
    <property type="match status" value="1"/>
</dbReference>
<evidence type="ECO:0000313" key="11">
    <source>
        <dbReference type="EMBL" id="WAR05506.1"/>
    </source>
</evidence>
<keyword evidence="5" id="KW-1133">Transmembrane helix</keyword>
<gene>
    <name evidence="11" type="ORF">MAR_020875</name>
</gene>
<keyword evidence="9" id="KW-0735">Signal-anchor</keyword>
<protein>
    <recommendedName>
        <fullName evidence="9">Carbohydrate sulfotransferase</fullName>
        <ecNumber evidence="9">2.8.2.-</ecNumber>
    </recommendedName>
</protein>
<organism evidence="11 12">
    <name type="scientific">Mya arenaria</name>
    <name type="common">Soft-shell clam</name>
    <dbReference type="NCBI Taxonomy" id="6604"/>
    <lineage>
        <taxon>Eukaryota</taxon>
        <taxon>Metazoa</taxon>
        <taxon>Spiralia</taxon>
        <taxon>Lophotrochozoa</taxon>
        <taxon>Mollusca</taxon>
        <taxon>Bivalvia</taxon>
        <taxon>Autobranchia</taxon>
        <taxon>Heteroconchia</taxon>
        <taxon>Euheterodonta</taxon>
        <taxon>Imparidentia</taxon>
        <taxon>Neoheterodontei</taxon>
        <taxon>Myida</taxon>
        <taxon>Myoidea</taxon>
        <taxon>Myidae</taxon>
        <taxon>Mya</taxon>
    </lineage>
</organism>
<evidence type="ECO:0000256" key="2">
    <source>
        <dbReference type="ARBA" id="ARBA00006339"/>
    </source>
</evidence>
<keyword evidence="9" id="KW-0119">Carbohydrate metabolism</keyword>
<evidence type="ECO:0000313" key="12">
    <source>
        <dbReference type="Proteomes" id="UP001164746"/>
    </source>
</evidence>
<dbReference type="EC" id="2.8.2.-" evidence="9"/>
<dbReference type="InterPro" id="IPR005331">
    <property type="entry name" value="Sulfotransferase"/>
</dbReference>